<feature type="compositionally biased region" description="Gly residues" evidence="8">
    <location>
        <begin position="490"/>
        <end position="502"/>
    </location>
</feature>
<name>A0A1Y2FI00_9BASI</name>
<dbReference type="InterPro" id="IPR004827">
    <property type="entry name" value="bZIP"/>
</dbReference>
<dbReference type="InterPro" id="IPR046347">
    <property type="entry name" value="bZIP_sf"/>
</dbReference>
<dbReference type="SUPFAM" id="SSF57959">
    <property type="entry name" value="Leucine zipper domain"/>
    <property type="match status" value="1"/>
</dbReference>
<feature type="domain" description="BZIP" evidence="9">
    <location>
        <begin position="431"/>
        <end position="488"/>
    </location>
</feature>
<sequence>MAGRPTSEEATRALQSLLAAAFPNGHAPSSDSIPYPTSNHLGSTSSSGNEDSLQNSGDGTPQEELLQALSAISNGTSDNTSLLHSHTMALLAAQPGLLPGLTFAPPSPGPRTRAASASLSAAAQRGPSQGASYYTPLPTRSGRVPQVPDPTAAEPARETMLFNDYFDWPSSDDEDDPDFQPQAAWSDIVVGQGGGVFSADEDGDDLETDFSAVDEGFIPGDALLSDGLGLGHIDSDDILVGAGGASTSRVSMDAFALPGPSTRASRAPASSSSPAPFAPPPPPPPKTKSKTTKTKASTSTRGRKRPRTTLSPLPEDPVDEDLFVAPPPPAPTASSSYIAVDSPAPPPGSTSVMKSFYGVGTPGTEPPTPAPHSSAPTPSAAPTPIPLVASAPVTTPKPPIILLGGQEKVGPDGVVRKVRGKGRKSLQLTDEQLEEQKREKNRLGAKATRERKKRQLKGHEMRVRELEVENGELKRRIEELERENRELRADGGGQGTAQGEDGGVVVDESVGTESRDGNWEMDSVADSVEDDGVGGGEDEEVDQLDEDGGEDAEMAHEGGGGGGHHGGNEHSGGGPAFDLSGLSAEGLEELRKLLLIAAKANGSSALTGQKRDERRHTFAFSNISYPTAIHIRLALPSFTPRAFAKLAPSARLMGYGTACIGLSSEVYGL</sequence>
<evidence type="ECO:0000256" key="8">
    <source>
        <dbReference type="SAM" id="MobiDB-lite"/>
    </source>
</evidence>
<dbReference type="CDD" id="cd14686">
    <property type="entry name" value="bZIP"/>
    <property type="match status" value="1"/>
</dbReference>
<evidence type="ECO:0000256" key="5">
    <source>
        <dbReference type="ARBA" id="ARBA00023163"/>
    </source>
</evidence>
<accession>A0A1Y2FI00</accession>
<keyword evidence="5" id="KW-0804">Transcription</keyword>
<feature type="compositionally biased region" description="Low complexity" evidence="8">
    <location>
        <begin position="114"/>
        <end position="123"/>
    </location>
</feature>
<keyword evidence="4" id="KW-0238">DNA-binding</keyword>
<evidence type="ECO:0000256" key="4">
    <source>
        <dbReference type="ARBA" id="ARBA00023125"/>
    </source>
</evidence>
<dbReference type="GO" id="GO:0045944">
    <property type="term" value="P:positive regulation of transcription by RNA polymerase II"/>
    <property type="evidence" value="ECO:0007669"/>
    <property type="project" value="InterPro"/>
</dbReference>
<dbReference type="AlphaFoldDB" id="A0A1Y2FI00"/>
<feature type="compositionally biased region" description="Acidic residues" evidence="8">
    <location>
        <begin position="527"/>
        <end position="552"/>
    </location>
</feature>
<feature type="region of interest" description="Disordered" evidence="8">
    <location>
        <begin position="19"/>
        <end position="70"/>
    </location>
</feature>
<comment type="similarity">
    <text evidence="2">Belongs to the bZIP family.</text>
</comment>
<evidence type="ECO:0000256" key="6">
    <source>
        <dbReference type="ARBA" id="ARBA00023230"/>
    </source>
</evidence>
<feature type="region of interest" description="Disordered" evidence="8">
    <location>
        <begin position="256"/>
        <end position="458"/>
    </location>
</feature>
<protein>
    <recommendedName>
        <fullName evidence="9">BZIP domain-containing protein</fullName>
    </recommendedName>
</protein>
<feature type="compositionally biased region" description="Pro residues" evidence="8">
    <location>
        <begin position="276"/>
        <end position="286"/>
    </location>
</feature>
<dbReference type="PANTHER" id="PTHR46714">
    <property type="entry name" value="TRANSCRIPTIONAL ACTIVATOR HAC1"/>
    <property type="match status" value="1"/>
</dbReference>
<proteinExistence type="inferred from homology"/>
<keyword evidence="3" id="KW-0805">Transcription regulation</keyword>
<dbReference type="InterPro" id="IPR044280">
    <property type="entry name" value="Hac1/HY5"/>
</dbReference>
<dbReference type="Proteomes" id="UP000193467">
    <property type="component" value="Unassembled WGS sequence"/>
</dbReference>
<feature type="region of interest" description="Disordered" evidence="8">
    <location>
        <begin position="101"/>
        <end position="131"/>
    </location>
</feature>
<dbReference type="SMART" id="SM00338">
    <property type="entry name" value="BRLZ"/>
    <property type="match status" value="1"/>
</dbReference>
<comment type="subcellular location">
    <subcellularLocation>
        <location evidence="1">Nucleus</location>
    </subcellularLocation>
</comment>
<dbReference type="Gene3D" id="1.20.5.170">
    <property type="match status" value="1"/>
</dbReference>
<dbReference type="EMBL" id="MCGR01000019">
    <property type="protein sequence ID" value="ORY83553.1"/>
    <property type="molecule type" value="Genomic_DNA"/>
</dbReference>
<feature type="compositionally biased region" description="Polar residues" evidence="8">
    <location>
        <begin position="27"/>
        <end position="59"/>
    </location>
</feature>
<dbReference type="STRING" id="106004.A0A1Y2FI00"/>
<evidence type="ECO:0000256" key="3">
    <source>
        <dbReference type="ARBA" id="ARBA00023015"/>
    </source>
</evidence>
<dbReference type="GO" id="GO:0006986">
    <property type="term" value="P:response to unfolded protein"/>
    <property type="evidence" value="ECO:0007669"/>
    <property type="project" value="UniProtKB-KW"/>
</dbReference>
<feature type="compositionally biased region" description="Gly residues" evidence="8">
    <location>
        <begin position="557"/>
        <end position="575"/>
    </location>
</feature>
<evidence type="ECO:0000256" key="2">
    <source>
        <dbReference type="ARBA" id="ARBA00007163"/>
    </source>
</evidence>
<dbReference type="PROSITE" id="PS50217">
    <property type="entry name" value="BZIP"/>
    <property type="match status" value="1"/>
</dbReference>
<keyword evidence="6" id="KW-0834">Unfolded protein response</keyword>
<evidence type="ECO:0000313" key="11">
    <source>
        <dbReference type="Proteomes" id="UP000193467"/>
    </source>
</evidence>
<feature type="compositionally biased region" description="Low complexity" evidence="8">
    <location>
        <begin position="258"/>
        <end position="275"/>
    </location>
</feature>
<dbReference type="OrthoDB" id="2537749at2759"/>
<evidence type="ECO:0000256" key="7">
    <source>
        <dbReference type="ARBA" id="ARBA00023242"/>
    </source>
</evidence>
<keyword evidence="11" id="KW-1185">Reference proteome</keyword>
<evidence type="ECO:0000259" key="9">
    <source>
        <dbReference type="PROSITE" id="PS50217"/>
    </source>
</evidence>
<reference evidence="10 11" key="1">
    <citation type="submission" date="2016-07" db="EMBL/GenBank/DDBJ databases">
        <title>Pervasive Adenine N6-methylation of Active Genes in Fungi.</title>
        <authorList>
            <consortium name="DOE Joint Genome Institute"/>
            <person name="Mondo S.J."/>
            <person name="Dannebaum R.O."/>
            <person name="Kuo R.C."/>
            <person name="Labutti K."/>
            <person name="Haridas S."/>
            <person name="Kuo A."/>
            <person name="Salamov A."/>
            <person name="Ahrendt S.R."/>
            <person name="Lipzen A."/>
            <person name="Sullivan W."/>
            <person name="Andreopoulos W.B."/>
            <person name="Clum A."/>
            <person name="Lindquist E."/>
            <person name="Daum C."/>
            <person name="Ramamoorthy G.K."/>
            <person name="Gryganskyi A."/>
            <person name="Culley D."/>
            <person name="Magnuson J.K."/>
            <person name="James T.Y."/>
            <person name="O'Malley M.A."/>
            <person name="Stajich J.E."/>
            <person name="Spatafora J.W."/>
            <person name="Visel A."/>
            <person name="Grigoriev I.V."/>
        </authorList>
    </citation>
    <scope>NUCLEOTIDE SEQUENCE [LARGE SCALE GENOMIC DNA]</scope>
    <source>
        <strain evidence="10 11">62-1032</strain>
    </source>
</reference>
<comment type="caution">
    <text evidence="10">The sequence shown here is derived from an EMBL/GenBank/DDBJ whole genome shotgun (WGS) entry which is preliminary data.</text>
</comment>
<feature type="region of interest" description="Disordered" evidence="8">
    <location>
        <begin position="484"/>
        <end position="577"/>
    </location>
</feature>
<dbReference type="GO" id="GO:0005634">
    <property type="term" value="C:nucleus"/>
    <property type="evidence" value="ECO:0007669"/>
    <property type="project" value="UniProtKB-SubCell"/>
</dbReference>
<dbReference type="PANTHER" id="PTHR46714:SF6">
    <property type="entry name" value="TRANSCRIPTIONAL ACTIVATOR HAC1"/>
    <property type="match status" value="1"/>
</dbReference>
<organism evidence="10 11">
    <name type="scientific">Leucosporidium creatinivorum</name>
    <dbReference type="NCBI Taxonomy" id="106004"/>
    <lineage>
        <taxon>Eukaryota</taxon>
        <taxon>Fungi</taxon>
        <taxon>Dikarya</taxon>
        <taxon>Basidiomycota</taxon>
        <taxon>Pucciniomycotina</taxon>
        <taxon>Microbotryomycetes</taxon>
        <taxon>Leucosporidiales</taxon>
        <taxon>Leucosporidium</taxon>
    </lineage>
</organism>
<dbReference type="GO" id="GO:0003677">
    <property type="term" value="F:DNA binding"/>
    <property type="evidence" value="ECO:0007669"/>
    <property type="project" value="UniProtKB-KW"/>
</dbReference>
<dbReference type="Pfam" id="PF07716">
    <property type="entry name" value="bZIP_2"/>
    <property type="match status" value="1"/>
</dbReference>
<evidence type="ECO:0000256" key="1">
    <source>
        <dbReference type="ARBA" id="ARBA00004123"/>
    </source>
</evidence>
<dbReference type="GO" id="GO:0000981">
    <property type="term" value="F:DNA-binding transcription factor activity, RNA polymerase II-specific"/>
    <property type="evidence" value="ECO:0007669"/>
    <property type="project" value="InterPro"/>
</dbReference>
<dbReference type="InParanoid" id="A0A1Y2FI00"/>
<evidence type="ECO:0000313" key="10">
    <source>
        <dbReference type="EMBL" id="ORY83553.1"/>
    </source>
</evidence>
<keyword evidence="7" id="KW-0539">Nucleus</keyword>
<gene>
    <name evidence="10" type="ORF">BCR35DRAFT_352010</name>
</gene>